<evidence type="ECO:0000259" key="4">
    <source>
        <dbReference type="PROSITE" id="PS51186"/>
    </source>
</evidence>
<reference evidence="5" key="3">
    <citation type="submission" date="2025-09" db="UniProtKB">
        <authorList>
            <consortium name="Ensembl"/>
        </authorList>
    </citation>
    <scope>IDENTIFICATION</scope>
</reference>
<keyword evidence="2" id="KW-0808">Transferase</keyword>
<dbReference type="Proteomes" id="UP000007635">
    <property type="component" value="Chromosome VII"/>
</dbReference>
<protein>
    <submittedName>
        <fullName evidence="5">Spermidine/spermine N1-acetyltransferase family member 2b</fullName>
    </submittedName>
</protein>
<dbReference type="GeneTree" id="ENSGT00950000183121"/>
<proteinExistence type="inferred from homology"/>
<dbReference type="CDD" id="cd04301">
    <property type="entry name" value="NAT_SF"/>
    <property type="match status" value="1"/>
</dbReference>
<dbReference type="SUPFAM" id="SSF55729">
    <property type="entry name" value="Acyl-CoA N-acyltransferases (Nat)"/>
    <property type="match status" value="1"/>
</dbReference>
<dbReference type="Pfam" id="PF00583">
    <property type="entry name" value="Acetyltransf_1"/>
    <property type="match status" value="1"/>
</dbReference>
<reference evidence="5" key="2">
    <citation type="submission" date="2025-08" db="UniProtKB">
        <authorList>
            <consortium name="Ensembl"/>
        </authorList>
    </citation>
    <scope>IDENTIFICATION</scope>
</reference>
<evidence type="ECO:0000256" key="1">
    <source>
        <dbReference type="ARBA" id="ARBA00008694"/>
    </source>
</evidence>
<dbReference type="Ensembl" id="ENSGACT00000060568.1">
    <property type="protein sequence ID" value="ENSGACP00000044855.1"/>
    <property type="gene ID" value="ENSGACG00000023571.1"/>
</dbReference>
<dbReference type="InterPro" id="IPR000182">
    <property type="entry name" value="GNAT_dom"/>
</dbReference>
<reference evidence="5 6" key="1">
    <citation type="journal article" date="2021" name="G3 (Bethesda)">
        <title>Improved contiguity of the threespine stickleback genome using long-read sequencing.</title>
        <authorList>
            <person name="Nath S."/>
            <person name="Shaw D.E."/>
            <person name="White M.A."/>
        </authorList>
    </citation>
    <scope>NUCLEOTIDE SEQUENCE [LARGE SCALE GENOMIC DNA]</scope>
    <source>
        <strain evidence="5 6">Lake Benthic</strain>
    </source>
</reference>
<dbReference type="GO" id="GO:0008080">
    <property type="term" value="F:N-acetyltransferase activity"/>
    <property type="evidence" value="ECO:0007669"/>
    <property type="project" value="TreeGrafter"/>
</dbReference>
<feature type="domain" description="N-acetyltransferase" evidence="4">
    <location>
        <begin position="53"/>
        <end position="222"/>
    </location>
</feature>
<dbReference type="PROSITE" id="PS51186">
    <property type="entry name" value="GNAT"/>
    <property type="match status" value="1"/>
</dbReference>
<accession>A0AAQ4Q168</accession>
<dbReference type="FunFam" id="3.40.630.30:FF:000064">
    <property type="entry name" value="GNAT family acetyltransferase"/>
    <property type="match status" value="1"/>
</dbReference>
<dbReference type="PANTHER" id="PTHR10545">
    <property type="entry name" value="DIAMINE N-ACETYLTRANSFERASE"/>
    <property type="match status" value="1"/>
</dbReference>
<dbReference type="PANTHER" id="PTHR10545:SF51">
    <property type="entry name" value="THIALYSINE N-EPSILON-ACETYLTRANSFERASE"/>
    <property type="match status" value="1"/>
</dbReference>
<name>A0AAQ4Q168_GASAC</name>
<dbReference type="Gene3D" id="3.40.630.30">
    <property type="match status" value="1"/>
</dbReference>
<dbReference type="InterPro" id="IPR051016">
    <property type="entry name" value="Diverse_Substrate_AcTransf"/>
</dbReference>
<organism evidence="5 6">
    <name type="scientific">Gasterosteus aculeatus aculeatus</name>
    <name type="common">three-spined stickleback</name>
    <dbReference type="NCBI Taxonomy" id="481459"/>
    <lineage>
        <taxon>Eukaryota</taxon>
        <taxon>Metazoa</taxon>
        <taxon>Chordata</taxon>
        <taxon>Craniata</taxon>
        <taxon>Vertebrata</taxon>
        <taxon>Euteleostomi</taxon>
        <taxon>Actinopterygii</taxon>
        <taxon>Neopterygii</taxon>
        <taxon>Teleostei</taxon>
        <taxon>Neoteleostei</taxon>
        <taxon>Acanthomorphata</taxon>
        <taxon>Eupercaria</taxon>
        <taxon>Perciformes</taxon>
        <taxon>Cottioidei</taxon>
        <taxon>Gasterosteales</taxon>
        <taxon>Gasterosteidae</taxon>
        <taxon>Gasterosteus</taxon>
    </lineage>
</organism>
<evidence type="ECO:0000256" key="3">
    <source>
        <dbReference type="ARBA" id="ARBA00023315"/>
    </source>
</evidence>
<evidence type="ECO:0000256" key="2">
    <source>
        <dbReference type="ARBA" id="ARBA00022679"/>
    </source>
</evidence>
<dbReference type="InterPro" id="IPR016181">
    <property type="entry name" value="Acyl_CoA_acyltransferase"/>
</dbReference>
<dbReference type="AlphaFoldDB" id="A0AAQ4Q168"/>
<keyword evidence="3" id="KW-0012">Acyltransferase</keyword>
<sequence length="231" mass="26162">MNVKVRPATRGDCKEISRMISELAVYEKMPEQVKITHEELERDGFCANPFFECLVAEVPEEHRSKEGEVSTEAFLSPSGSHAHNDESVTSLFLIFPTNHNKHTSTTFRNQPLLFTDSFSQLMSRGFPIVGYALYFYTYSTWKGRSVYLEDLYVMPDFRGKGIGKGLLSKVAEVGKKKQCVRLQLSVLDWNTPSRDFYAAKGAQDITASEGWRSLRFVGQDLDNLANEAPKD</sequence>
<comment type="similarity">
    <text evidence="1">Belongs to the acetyltransferase family.</text>
</comment>
<keyword evidence="6" id="KW-1185">Reference proteome</keyword>
<evidence type="ECO:0000313" key="6">
    <source>
        <dbReference type="Proteomes" id="UP000007635"/>
    </source>
</evidence>
<evidence type="ECO:0000313" key="5">
    <source>
        <dbReference type="Ensembl" id="ENSGACP00000044855.1"/>
    </source>
</evidence>